<gene>
    <name evidence="3" type="ORF">AT727_09115</name>
    <name evidence="2" type="ORF">DPCES_2948</name>
</gene>
<evidence type="ECO:0000313" key="3">
    <source>
        <dbReference type="EMBL" id="KTE90077.1"/>
    </source>
</evidence>
<dbReference type="EMBL" id="LOCK01000050">
    <property type="protein sequence ID" value="KTE90077.1"/>
    <property type="molecule type" value="Genomic_DNA"/>
</dbReference>
<accession>A0A098B391</accession>
<dbReference type="Pfam" id="PF07883">
    <property type="entry name" value="Cupin_2"/>
    <property type="match status" value="1"/>
</dbReference>
<dbReference type="InterPro" id="IPR014710">
    <property type="entry name" value="RmlC-like_jellyroll"/>
</dbReference>
<dbReference type="PATRIC" id="fig|49338.4.peg.3168"/>
<evidence type="ECO:0000259" key="1">
    <source>
        <dbReference type="Pfam" id="PF07883"/>
    </source>
</evidence>
<dbReference type="EMBL" id="LK996017">
    <property type="protein sequence ID" value="CDX02835.1"/>
    <property type="molecule type" value="Genomic_DNA"/>
</dbReference>
<dbReference type="RefSeq" id="WP_015944869.1">
    <property type="nucleotide sequence ID" value="NZ_JAYFNZ010000011.1"/>
</dbReference>
<dbReference type="Proteomes" id="UP000054623">
    <property type="component" value="Unassembled WGS sequence"/>
</dbReference>
<reference evidence="3 4" key="2">
    <citation type="submission" date="2015-12" db="EMBL/GenBank/DDBJ databases">
        <title>Draft Genome Sequence of Desulfitobacterium hafniense Strain DH, a Sulfate-reducing Bacterium Isolated from Paddy Soils.</title>
        <authorList>
            <person name="Bao P."/>
            <person name="Zhang X."/>
            <person name="Li G."/>
        </authorList>
    </citation>
    <scope>NUCLEOTIDE SEQUENCE [LARGE SCALE GENOMIC DNA]</scope>
    <source>
        <strain evidence="3 4">DH</strain>
    </source>
</reference>
<dbReference type="Gene3D" id="2.60.120.10">
    <property type="entry name" value="Jelly Rolls"/>
    <property type="match status" value="1"/>
</dbReference>
<dbReference type="InterPro" id="IPR013096">
    <property type="entry name" value="Cupin_2"/>
</dbReference>
<name>A0A098B391_DESHA</name>
<organism evidence="2">
    <name type="scientific">Desulfitobacterium hafniense</name>
    <name type="common">Desulfitobacterium frappieri</name>
    <dbReference type="NCBI Taxonomy" id="49338"/>
    <lineage>
        <taxon>Bacteria</taxon>
        <taxon>Bacillati</taxon>
        <taxon>Bacillota</taxon>
        <taxon>Clostridia</taxon>
        <taxon>Eubacteriales</taxon>
        <taxon>Desulfitobacteriaceae</taxon>
        <taxon>Desulfitobacterium</taxon>
    </lineage>
</organism>
<dbReference type="CDD" id="cd02230">
    <property type="entry name" value="cupin_HP0902-like"/>
    <property type="match status" value="1"/>
</dbReference>
<sequence>MTEKLIKNIEHSAPFKLLDLVAYEPGKVASLTLAQKPGVGLTILAFAEGEGVSTHAAPGDAMAYIMDGEAEITIDETRYRLKAGEGIVMPAGIPHAVQSITSFKMLLTVVKNS</sequence>
<feature type="domain" description="Cupin type-2" evidence="1">
    <location>
        <begin position="45"/>
        <end position="108"/>
    </location>
</feature>
<dbReference type="PANTHER" id="PTHR37694:SF1">
    <property type="entry name" value="SLR8022 PROTEIN"/>
    <property type="match status" value="1"/>
</dbReference>
<protein>
    <submittedName>
        <fullName evidence="2 3">Cupin</fullName>
    </submittedName>
</protein>
<evidence type="ECO:0000313" key="2">
    <source>
        <dbReference type="EMBL" id="CDX02835.1"/>
    </source>
</evidence>
<dbReference type="PANTHER" id="PTHR37694">
    <property type="entry name" value="SLR8022 PROTEIN"/>
    <property type="match status" value="1"/>
</dbReference>
<dbReference type="InterPro" id="IPR011051">
    <property type="entry name" value="RmlC_Cupin_sf"/>
</dbReference>
<evidence type="ECO:0000313" key="4">
    <source>
        <dbReference type="Proteomes" id="UP000054623"/>
    </source>
</evidence>
<dbReference type="AlphaFoldDB" id="A0A098B391"/>
<reference evidence="2" key="1">
    <citation type="submission" date="2014-07" db="EMBL/GenBank/DDBJ databases">
        <authorList>
            <person name="Hornung V.Bastian."/>
        </authorList>
    </citation>
    <scope>NUCLEOTIDE SEQUENCE</scope>
    <source>
        <strain evidence="2">PCE-S</strain>
    </source>
</reference>
<dbReference type="OrthoDB" id="9793184at2"/>
<dbReference type="SUPFAM" id="SSF51182">
    <property type="entry name" value="RmlC-like cupins"/>
    <property type="match status" value="1"/>
</dbReference>
<proteinExistence type="predicted"/>